<evidence type="ECO:0000313" key="9">
    <source>
        <dbReference type="EMBL" id="MBD8032091.1"/>
    </source>
</evidence>
<dbReference type="Pfam" id="PF04239">
    <property type="entry name" value="DUF421"/>
    <property type="match status" value="1"/>
</dbReference>
<proteinExistence type="inferred from homology"/>
<feature type="transmembrane region" description="Helical" evidence="7">
    <location>
        <begin position="6"/>
        <end position="26"/>
    </location>
</feature>
<keyword evidence="4 7" id="KW-0812">Transmembrane</keyword>
<keyword evidence="6 7" id="KW-0472">Membrane</keyword>
<feature type="transmembrane region" description="Helical" evidence="7">
    <location>
        <begin position="63"/>
        <end position="81"/>
    </location>
</feature>
<evidence type="ECO:0000256" key="4">
    <source>
        <dbReference type="ARBA" id="ARBA00022692"/>
    </source>
</evidence>
<feature type="domain" description="YetF C-terminal" evidence="8">
    <location>
        <begin position="82"/>
        <end position="199"/>
    </location>
</feature>
<evidence type="ECO:0000259" key="8">
    <source>
        <dbReference type="Pfam" id="PF04239"/>
    </source>
</evidence>
<comment type="similarity">
    <text evidence="2">Belongs to the UPF0702 family.</text>
</comment>
<comment type="caution">
    <text evidence="9">The sequence shown here is derived from an EMBL/GenBank/DDBJ whole genome shotgun (WGS) entry which is preliminary data.</text>
</comment>
<dbReference type="Proteomes" id="UP000600565">
    <property type="component" value="Unassembled WGS sequence"/>
</dbReference>
<dbReference type="Gene3D" id="3.30.240.20">
    <property type="entry name" value="bsu07140 like domains"/>
    <property type="match status" value="2"/>
</dbReference>
<evidence type="ECO:0000256" key="1">
    <source>
        <dbReference type="ARBA" id="ARBA00004651"/>
    </source>
</evidence>
<organism evidence="9 10">
    <name type="scientific">Solibacillus merdavium</name>
    <dbReference type="NCBI Taxonomy" id="2762218"/>
    <lineage>
        <taxon>Bacteria</taxon>
        <taxon>Bacillati</taxon>
        <taxon>Bacillota</taxon>
        <taxon>Bacilli</taxon>
        <taxon>Bacillales</taxon>
        <taxon>Caryophanaceae</taxon>
        <taxon>Solibacillus</taxon>
    </lineage>
</organism>
<sequence>MNDYMIIIIRTVLLYIILLVVFRLMGKREVGELSIVDLAIFVLMAEVAALALDDIHREFSKAILPIILLFLIQYLNSWSILKNKRLRDFIEGDPTMVIRDGWICESEMKKQRYNLDDLLQQLREQGVCSVQEVSFAFLEQSGKLSVYKKEQGKFILPLILDGYVDKRHLKILGKDEDWLVNELLVNGYPNIRDIFYCTYENEKWFVQLRARKN</sequence>
<dbReference type="PANTHER" id="PTHR34582:SF6">
    <property type="entry name" value="UPF0702 TRANSMEMBRANE PROTEIN YCAP"/>
    <property type="match status" value="1"/>
</dbReference>
<evidence type="ECO:0000256" key="2">
    <source>
        <dbReference type="ARBA" id="ARBA00006448"/>
    </source>
</evidence>
<evidence type="ECO:0000256" key="6">
    <source>
        <dbReference type="ARBA" id="ARBA00023136"/>
    </source>
</evidence>
<evidence type="ECO:0000256" key="7">
    <source>
        <dbReference type="SAM" id="Phobius"/>
    </source>
</evidence>
<dbReference type="PANTHER" id="PTHR34582">
    <property type="entry name" value="UPF0702 TRANSMEMBRANE PROTEIN YCAP"/>
    <property type="match status" value="1"/>
</dbReference>
<comment type="subcellular location">
    <subcellularLocation>
        <location evidence="1">Cell membrane</location>
        <topology evidence="1">Multi-pass membrane protein</topology>
    </subcellularLocation>
</comment>
<dbReference type="InterPro" id="IPR007353">
    <property type="entry name" value="DUF421"/>
</dbReference>
<keyword evidence="10" id="KW-1185">Reference proteome</keyword>
<dbReference type="RefSeq" id="WP_191702703.1">
    <property type="nucleotide sequence ID" value="NZ_JACSPW010000002.1"/>
</dbReference>
<dbReference type="EMBL" id="JACSPW010000002">
    <property type="protein sequence ID" value="MBD8032091.1"/>
    <property type="molecule type" value="Genomic_DNA"/>
</dbReference>
<evidence type="ECO:0000256" key="5">
    <source>
        <dbReference type="ARBA" id="ARBA00022989"/>
    </source>
</evidence>
<dbReference type="InterPro" id="IPR023090">
    <property type="entry name" value="UPF0702_alpha/beta_dom_sf"/>
</dbReference>
<protein>
    <submittedName>
        <fullName evidence="9">DUF421 domain-containing protein</fullName>
    </submittedName>
</protein>
<accession>A0ABR8XJH7</accession>
<keyword evidence="5 7" id="KW-1133">Transmembrane helix</keyword>
<keyword evidence="3" id="KW-1003">Cell membrane</keyword>
<feature type="transmembrane region" description="Helical" evidence="7">
    <location>
        <begin position="33"/>
        <end position="51"/>
    </location>
</feature>
<evidence type="ECO:0000313" key="10">
    <source>
        <dbReference type="Proteomes" id="UP000600565"/>
    </source>
</evidence>
<gene>
    <name evidence="9" type="ORF">H9632_03345</name>
</gene>
<name>A0ABR8XJH7_9BACL</name>
<reference evidence="9 10" key="1">
    <citation type="submission" date="2020-08" db="EMBL/GenBank/DDBJ databases">
        <title>A Genomic Blueprint of the Chicken Gut Microbiome.</title>
        <authorList>
            <person name="Gilroy R."/>
            <person name="Ravi A."/>
            <person name="Getino M."/>
            <person name="Pursley I."/>
            <person name="Horton D.L."/>
            <person name="Alikhan N.-F."/>
            <person name="Baker D."/>
            <person name="Gharbi K."/>
            <person name="Hall N."/>
            <person name="Watson M."/>
            <person name="Adriaenssens E.M."/>
            <person name="Foster-Nyarko E."/>
            <person name="Jarju S."/>
            <person name="Secka A."/>
            <person name="Antonio M."/>
            <person name="Oren A."/>
            <person name="Chaudhuri R."/>
            <person name="La Ragione R.M."/>
            <person name="Hildebrand F."/>
            <person name="Pallen M.J."/>
        </authorList>
    </citation>
    <scope>NUCLEOTIDE SEQUENCE [LARGE SCALE GENOMIC DNA]</scope>
    <source>
        <strain evidence="9 10">Sa1YVA6</strain>
    </source>
</reference>
<evidence type="ECO:0000256" key="3">
    <source>
        <dbReference type="ARBA" id="ARBA00022475"/>
    </source>
</evidence>